<dbReference type="SUPFAM" id="SSF51182">
    <property type="entry name" value="RmlC-like cupins"/>
    <property type="match status" value="1"/>
</dbReference>
<dbReference type="Proteomes" id="UP001165042">
    <property type="component" value="Unassembled WGS sequence"/>
</dbReference>
<dbReference type="EMBL" id="BSSD01000001">
    <property type="protein sequence ID" value="GLW89799.1"/>
    <property type="molecule type" value="Genomic_DNA"/>
</dbReference>
<organism evidence="1 2">
    <name type="scientific">Actinokineospora globicatena</name>
    <dbReference type="NCBI Taxonomy" id="103729"/>
    <lineage>
        <taxon>Bacteria</taxon>
        <taxon>Bacillati</taxon>
        <taxon>Actinomycetota</taxon>
        <taxon>Actinomycetes</taxon>
        <taxon>Pseudonocardiales</taxon>
        <taxon>Pseudonocardiaceae</taxon>
        <taxon>Actinokineospora</taxon>
    </lineage>
</organism>
<accession>A0A9W6QJS4</accession>
<dbReference type="AlphaFoldDB" id="A0A9W6QJS4"/>
<reference evidence="1" key="1">
    <citation type="submission" date="2023-02" db="EMBL/GenBank/DDBJ databases">
        <title>Actinokineospora globicatena NBRC 15670.</title>
        <authorList>
            <person name="Ichikawa N."/>
            <person name="Sato H."/>
            <person name="Tonouchi N."/>
        </authorList>
    </citation>
    <scope>NUCLEOTIDE SEQUENCE</scope>
    <source>
        <strain evidence="1">NBRC 15670</strain>
    </source>
</reference>
<proteinExistence type="predicted"/>
<gene>
    <name evidence="1" type="ORF">Aglo03_06150</name>
</gene>
<evidence type="ECO:0000313" key="1">
    <source>
        <dbReference type="EMBL" id="GLW89799.1"/>
    </source>
</evidence>
<comment type="caution">
    <text evidence="1">The sequence shown here is derived from an EMBL/GenBank/DDBJ whole genome shotgun (WGS) entry which is preliminary data.</text>
</comment>
<sequence>MSGLLAFPDDPLWTEAHERAHGALRPYLGRSTLECAVELTGLVGGVVFTDAVRDVVAGTVADERLLAVCADRSQWHPLGFVKVLVMSNAAFQIRMNYWPSPVGEREDVHDHRFDFVSTVVHGALVAEQYELAADGELFDRYTDRLPGSAEEPYLLDRADQARVRKATALRVHRGGAYATSGRVLHRVIPIGAPVVTLFVKFACYRADTTVLITPGAAIRARQPRRYTRSDEARDLLGQVLALWEL</sequence>
<name>A0A9W6QJS4_9PSEU</name>
<evidence type="ECO:0000313" key="2">
    <source>
        <dbReference type="Proteomes" id="UP001165042"/>
    </source>
</evidence>
<keyword evidence="2" id="KW-1185">Reference proteome</keyword>
<dbReference type="InterPro" id="IPR011051">
    <property type="entry name" value="RmlC_Cupin_sf"/>
</dbReference>
<dbReference type="RefSeq" id="WP_285607286.1">
    <property type="nucleotide sequence ID" value="NZ_BSSD01000001.1"/>
</dbReference>
<protein>
    <submittedName>
        <fullName evidence="1">Uncharacterized protein</fullName>
    </submittedName>
</protein>